<dbReference type="Proteomes" id="UP001342314">
    <property type="component" value="Unassembled WGS sequence"/>
</dbReference>
<feature type="compositionally biased region" description="Low complexity" evidence="1">
    <location>
        <begin position="69"/>
        <end position="80"/>
    </location>
</feature>
<sequence length="352" mass="35817">MADPASTTPPEDPGQRWEQIRQRWLAPPPPDQASAADDAAPPLSKRARDPVFQQRIATLGQMLREANEAATAGPSSAATGRPRAGSHPPLPAGVASVLSIPVQAHLGVAGDEGGSGAGSSGSKGKGRAPSPLPDGEDDDEPDGGMAIRDAGAAGHDSPAHELKKVSEGIFLAFKQGRVLKEPLPLSLVTSLLFRSWFLDGTIPPNYVPEPEPPRALPRHLVPETSSAAASPLVPPPGPQRTPSILAALSEHSSNAVTPLPTSSSSSDPSGLPATPPAPPAAAAAAGEGEGAVPTTTVTAPSPSKPGVHPLQANATLEGMGPVSSESGKLKLDVLRGSRWRTEKEIASGSDVI</sequence>
<feature type="compositionally biased region" description="Low complexity" evidence="1">
    <location>
        <begin position="280"/>
        <end position="300"/>
    </location>
</feature>
<dbReference type="EMBL" id="BQKY01000002">
    <property type="protein sequence ID" value="GJN87964.1"/>
    <property type="molecule type" value="Genomic_DNA"/>
</dbReference>
<name>A0AAV5GF29_9BASI</name>
<comment type="caution">
    <text evidence="2">The sequence shown here is derived from an EMBL/GenBank/DDBJ whole genome shotgun (WGS) entry which is preliminary data.</text>
</comment>
<feature type="region of interest" description="Disordered" evidence="1">
    <location>
        <begin position="224"/>
        <end position="243"/>
    </location>
</feature>
<feature type="region of interest" description="Disordered" evidence="1">
    <location>
        <begin position="107"/>
        <end position="159"/>
    </location>
</feature>
<accession>A0AAV5GF29</accession>
<feature type="compositionally biased region" description="Low complexity" evidence="1">
    <location>
        <begin position="257"/>
        <end position="272"/>
    </location>
</feature>
<dbReference type="AlphaFoldDB" id="A0AAV5GF29"/>
<evidence type="ECO:0000256" key="1">
    <source>
        <dbReference type="SAM" id="MobiDB-lite"/>
    </source>
</evidence>
<evidence type="ECO:0000313" key="3">
    <source>
        <dbReference type="Proteomes" id="UP001342314"/>
    </source>
</evidence>
<keyword evidence="3" id="KW-1185">Reference proteome</keyword>
<organism evidence="2 3">
    <name type="scientific">Rhodotorula paludigena</name>
    <dbReference type="NCBI Taxonomy" id="86838"/>
    <lineage>
        <taxon>Eukaryota</taxon>
        <taxon>Fungi</taxon>
        <taxon>Dikarya</taxon>
        <taxon>Basidiomycota</taxon>
        <taxon>Pucciniomycotina</taxon>
        <taxon>Microbotryomycetes</taxon>
        <taxon>Sporidiobolales</taxon>
        <taxon>Sporidiobolaceae</taxon>
        <taxon>Rhodotorula</taxon>
    </lineage>
</organism>
<gene>
    <name evidence="2" type="ORF">Rhopal_000919-T1</name>
</gene>
<proteinExistence type="predicted"/>
<feature type="region of interest" description="Disordered" evidence="1">
    <location>
        <begin position="24"/>
        <end position="93"/>
    </location>
</feature>
<reference evidence="2 3" key="1">
    <citation type="submission" date="2021-12" db="EMBL/GenBank/DDBJ databases">
        <title>High titer production of polyol ester of fatty acids by Rhodotorula paludigena BS15 towards product separation-free biomass refinery.</title>
        <authorList>
            <person name="Mano J."/>
            <person name="Ono H."/>
            <person name="Tanaka T."/>
            <person name="Naito K."/>
            <person name="Sushida H."/>
            <person name="Ike M."/>
            <person name="Tokuyasu K."/>
            <person name="Kitaoka M."/>
        </authorList>
    </citation>
    <scope>NUCLEOTIDE SEQUENCE [LARGE SCALE GENOMIC DNA]</scope>
    <source>
        <strain evidence="2 3">BS15</strain>
    </source>
</reference>
<feature type="compositionally biased region" description="Low complexity" evidence="1">
    <location>
        <begin position="32"/>
        <end position="42"/>
    </location>
</feature>
<protein>
    <submittedName>
        <fullName evidence="2">Uncharacterized protein</fullName>
    </submittedName>
</protein>
<feature type="region of interest" description="Disordered" evidence="1">
    <location>
        <begin position="252"/>
        <end position="327"/>
    </location>
</feature>
<feature type="compositionally biased region" description="Gly residues" evidence="1">
    <location>
        <begin position="110"/>
        <end position="123"/>
    </location>
</feature>
<evidence type="ECO:0000313" key="2">
    <source>
        <dbReference type="EMBL" id="GJN87964.1"/>
    </source>
</evidence>